<accession>A0A1A8TP95</accession>
<evidence type="ECO:0000256" key="3">
    <source>
        <dbReference type="SAM" id="MobiDB-lite"/>
    </source>
</evidence>
<dbReference type="InterPro" id="IPR002762">
    <property type="entry name" value="CbiX-like"/>
</dbReference>
<protein>
    <submittedName>
        <fullName evidence="4">Sirohydrochlorin cobaltochelatase</fullName>
        <ecNumber evidence="4">4.99.1.3</ecNumber>
    </submittedName>
</protein>
<proteinExistence type="predicted"/>
<sequence>MSNKKQAKKGIMICGHGSRDKDAEREFGLVAKGLKERYPDIPVEYGFLEFSAPNIHMGLDSLVNQGVEEIYAIPGMLFAATHAKNDIPSVLTTYEEKHPGLNITYGRELGLQDDMIEAFQARIYESLCLDPENPPENLYDTMLVVVGRGTSDTSANAEAAKLTRIVNENMGFGWADTVYSGVTYPSVGVGLEKLLKLGFKRIVVAPYFLFTGRLIKRIQGYVNKVAEANPEIAFVQAHYLSDHTKVIDAFQHRVEEIMQGELQTGEETLMSSFKRRLAAGEVDIHHHHAEFVDPQDDTQGLSEFDTKHFTNLVQSLDHSEKKHSVLLKHHDHSHDHDHSHSHAHDHSHSHDHSHGHSHSHGDHGHSHGVYKHIGHPMGPRTMIGEGICCCFMSQFTDEILEEEKDKIDGDCTKTAFAHR</sequence>
<dbReference type="Gene3D" id="3.40.50.1400">
    <property type="match status" value="2"/>
</dbReference>
<dbReference type="EC" id="4.99.1.3" evidence="4"/>
<reference evidence="4 5" key="1">
    <citation type="submission" date="2016-06" db="EMBL/GenBank/DDBJ databases">
        <authorList>
            <person name="Kjaerup R.B."/>
            <person name="Dalgaard T.S."/>
            <person name="Juul-Madsen H.R."/>
        </authorList>
    </citation>
    <scope>NUCLEOTIDE SEQUENCE [LARGE SCALE GENOMIC DNA]</scope>
    <source>
        <strain evidence="4 5">CECT 8886</strain>
    </source>
</reference>
<keyword evidence="2 4" id="KW-0456">Lyase</keyword>
<dbReference type="SUPFAM" id="SSF53800">
    <property type="entry name" value="Chelatase"/>
    <property type="match status" value="1"/>
</dbReference>
<gene>
    <name evidence="4" type="primary">cbiX</name>
    <name evidence="4" type="ORF">MSP8886_03270</name>
</gene>
<organism evidence="4 5">
    <name type="scientific">Marinomonas spartinae</name>
    <dbReference type="NCBI Taxonomy" id="1792290"/>
    <lineage>
        <taxon>Bacteria</taxon>
        <taxon>Pseudomonadati</taxon>
        <taxon>Pseudomonadota</taxon>
        <taxon>Gammaproteobacteria</taxon>
        <taxon>Oceanospirillales</taxon>
        <taxon>Oceanospirillaceae</taxon>
        <taxon>Marinomonas</taxon>
    </lineage>
</organism>
<name>A0A1A8TP95_9GAMM</name>
<evidence type="ECO:0000256" key="2">
    <source>
        <dbReference type="ARBA" id="ARBA00023239"/>
    </source>
</evidence>
<dbReference type="STRING" id="1792290.MSP8886_03270"/>
<dbReference type="Proteomes" id="UP000092544">
    <property type="component" value="Unassembled WGS sequence"/>
</dbReference>
<feature type="region of interest" description="Disordered" evidence="3">
    <location>
        <begin position="329"/>
        <end position="377"/>
    </location>
</feature>
<dbReference type="GO" id="GO:0046872">
    <property type="term" value="F:metal ion binding"/>
    <property type="evidence" value="ECO:0007669"/>
    <property type="project" value="UniProtKB-KW"/>
</dbReference>
<dbReference type="OrthoDB" id="9797895at2"/>
<feature type="compositionally biased region" description="Basic and acidic residues" evidence="3">
    <location>
        <begin position="332"/>
        <end position="365"/>
    </location>
</feature>
<evidence type="ECO:0000256" key="1">
    <source>
        <dbReference type="ARBA" id="ARBA00022723"/>
    </source>
</evidence>
<dbReference type="RefSeq" id="WP_067018332.1">
    <property type="nucleotide sequence ID" value="NZ_FLOB01000009.1"/>
</dbReference>
<keyword evidence="5" id="KW-1185">Reference proteome</keyword>
<dbReference type="InterPro" id="IPR050963">
    <property type="entry name" value="Sirohydro_Cobaltochel/CbiX"/>
</dbReference>
<evidence type="ECO:0000313" key="5">
    <source>
        <dbReference type="Proteomes" id="UP000092544"/>
    </source>
</evidence>
<dbReference type="PANTHER" id="PTHR33542:SF3">
    <property type="entry name" value="SIROHYDROCHLORIN FERROCHELATASE, CHLOROPLASTIC"/>
    <property type="match status" value="1"/>
</dbReference>
<dbReference type="EMBL" id="FLOB01000009">
    <property type="protein sequence ID" value="SBS35117.1"/>
    <property type="molecule type" value="Genomic_DNA"/>
</dbReference>
<dbReference type="GO" id="GO:0016852">
    <property type="term" value="F:sirohydrochlorin cobaltochelatase activity"/>
    <property type="evidence" value="ECO:0007669"/>
    <property type="project" value="UniProtKB-EC"/>
</dbReference>
<dbReference type="Pfam" id="PF01903">
    <property type="entry name" value="CbiX"/>
    <property type="match status" value="2"/>
</dbReference>
<evidence type="ECO:0000313" key="4">
    <source>
        <dbReference type="EMBL" id="SBS35117.1"/>
    </source>
</evidence>
<dbReference type="PANTHER" id="PTHR33542">
    <property type="entry name" value="SIROHYDROCHLORIN FERROCHELATASE, CHLOROPLASTIC"/>
    <property type="match status" value="1"/>
</dbReference>
<dbReference type="CDD" id="cd03414">
    <property type="entry name" value="CbiX_SirB_C"/>
    <property type="match status" value="1"/>
</dbReference>
<keyword evidence="1" id="KW-0479">Metal-binding</keyword>
<dbReference type="AlphaFoldDB" id="A0A1A8TP95"/>
<dbReference type="CDD" id="cd03416">
    <property type="entry name" value="CbiX_SirB_N"/>
    <property type="match status" value="1"/>
</dbReference>